<name>A0A399FVN2_9ACTN</name>
<keyword evidence="2" id="KW-0812">Transmembrane</keyword>
<keyword evidence="2" id="KW-1133">Transmembrane helix</keyword>
<dbReference type="OrthoDB" id="3436787at2"/>
<dbReference type="AlphaFoldDB" id="A0A399FVN2"/>
<reference evidence="3" key="1">
    <citation type="submission" date="2020-10" db="EMBL/GenBank/DDBJ databases">
        <title>De novo genome project of the cellulose decomposer Thermobifida halotolerans type strain.</title>
        <authorList>
            <person name="Nagy I."/>
            <person name="Horvath B."/>
            <person name="Kukolya J."/>
            <person name="Nagy I."/>
            <person name="Orsini M."/>
        </authorList>
    </citation>
    <scope>NUCLEOTIDE SEQUENCE</scope>
    <source>
        <strain evidence="3">DSM 44931</strain>
    </source>
</reference>
<protein>
    <submittedName>
        <fullName evidence="3">Uncharacterized protein</fullName>
    </submittedName>
</protein>
<feature type="region of interest" description="Disordered" evidence="1">
    <location>
        <begin position="1"/>
        <end position="35"/>
    </location>
</feature>
<dbReference type="KEGG" id="thao:NI17_019735"/>
<feature type="compositionally biased region" description="Acidic residues" evidence="1">
    <location>
        <begin position="92"/>
        <end position="112"/>
    </location>
</feature>
<evidence type="ECO:0000313" key="3">
    <source>
        <dbReference type="EMBL" id="UOE18972.1"/>
    </source>
</evidence>
<sequence length="236" mass="25399">MNYSQQPPFAPGQGPQWQDGGYPPQYSPVPPPPPRRSSAGIVLLAVGGVVIIGLIVAIVMVFALGGNRSGGGQVADSPRPQESTSEQAPDVLQDDSEWIPEEIPEDVSETPNEELTTGEFPGDMDGSWTGTMTQYDPDGYVVSTWNLDVHMVAGESLGGADLYMDNGMTCRWDILTTSNTEDTADLEYFTMDDGDGTCTPFGYLHFIVDGDNLYVGVATEWDNGMISTADGVLTRY</sequence>
<feature type="compositionally biased region" description="Pro residues" evidence="1">
    <location>
        <begin position="25"/>
        <end position="35"/>
    </location>
</feature>
<dbReference type="Proteomes" id="UP000265719">
    <property type="component" value="Chromosome"/>
</dbReference>
<feature type="transmembrane region" description="Helical" evidence="2">
    <location>
        <begin position="41"/>
        <end position="64"/>
    </location>
</feature>
<evidence type="ECO:0000256" key="2">
    <source>
        <dbReference type="SAM" id="Phobius"/>
    </source>
</evidence>
<feature type="compositionally biased region" description="Low complexity" evidence="1">
    <location>
        <begin position="1"/>
        <end position="24"/>
    </location>
</feature>
<proteinExistence type="predicted"/>
<dbReference type="EMBL" id="CP063196">
    <property type="protein sequence ID" value="UOE18972.1"/>
    <property type="molecule type" value="Genomic_DNA"/>
</dbReference>
<gene>
    <name evidence="3" type="ORF">NI17_019735</name>
</gene>
<keyword evidence="2" id="KW-0472">Membrane</keyword>
<evidence type="ECO:0000256" key="1">
    <source>
        <dbReference type="SAM" id="MobiDB-lite"/>
    </source>
</evidence>
<organism evidence="3 4">
    <name type="scientific">Thermobifida halotolerans</name>
    <dbReference type="NCBI Taxonomy" id="483545"/>
    <lineage>
        <taxon>Bacteria</taxon>
        <taxon>Bacillati</taxon>
        <taxon>Actinomycetota</taxon>
        <taxon>Actinomycetes</taxon>
        <taxon>Streptosporangiales</taxon>
        <taxon>Nocardiopsidaceae</taxon>
        <taxon>Thermobifida</taxon>
    </lineage>
</organism>
<keyword evidence="4" id="KW-1185">Reference proteome</keyword>
<dbReference type="RefSeq" id="WP_068693850.1">
    <property type="nucleotide sequence ID" value="NZ_CP063196.1"/>
</dbReference>
<accession>A0A399FVN2</accession>
<feature type="region of interest" description="Disordered" evidence="1">
    <location>
        <begin position="69"/>
        <end position="127"/>
    </location>
</feature>
<evidence type="ECO:0000313" key="4">
    <source>
        <dbReference type="Proteomes" id="UP000265719"/>
    </source>
</evidence>